<gene>
    <name evidence="1" type="ORF">Q604_UNBC08629G0001</name>
</gene>
<name>W1Y7M2_9ZZZZ</name>
<feature type="non-terminal residue" evidence="1">
    <location>
        <position position="1"/>
    </location>
</feature>
<protein>
    <submittedName>
        <fullName evidence="1">Uncharacterized protein</fullName>
    </submittedName>
</protein>
<evidence type="ECO:0000313" key="1">
    <source>
        <dbReference type="EMBL" id="ETJ37134.1"/>
    </source>
</evidence>
<sequence length="38" mass="4347">WKNLGLLLQTTNCRRVDDTPAIALEDPQDLMFGFNALR</sequence>
<proteinExistence type="predicted"/>
<reference evidence="1" key="1">
    <citation type="submission" date="2013-12" db="EMBL/GenBank/DDBJ databases">
        <title>A Varibaculum cambriense genome reconstructed from a premature infant gut community with otherwise low bacterial novelty that shifts toward anaerobic metabolism during the third week of life.</title>
        <authorList>
            <person name="Brown C.T."/>
            <person name="Sharon I."/>
            <person name="Thomas B.C."/>
            <person name="Castelle C.J."/>
            <person name="Morowitz M.J."/>
            <person name="Banfield J.F."/>
        </authorList>
    </citation>
    <scope>NUCLEOTIDE SEQUENCE</scope>
</reference>
<accession>W1Y7M2</accession>
<dbReference type="EMBL" id="AZMM01008629">
    <property type="protein sequence ID" value="ETJ37134.1"/>
    <property type="molecule type" value="Genomic_DNA"/>
</dbReference>
<comment type="caution">
    <text evidence="1">The sequence shown here is derived from an EMBL/GenBank/DDBJ whole genome shotgun (WGS) entry which is preliminary data.</text>
</comment>
<dbReference type="AlphaFoldDB" id="W1Y7M2"/>
<organism evidence="1">
    <name type="scientific">human gut metagenome</name>
    <dbReference type="NCBI Taxonomy" id="408170"/>
    <lineage>
        <taxon>unclassified sequences</taxon>
        <taxon>metagenomes</taxon>
        <taxon>organismal metagenomes</taxon>
    </lineage>
</organism>